<evidence type="ECO:0000256" key="1">
    <source>
        <dbReference type="SAM" id="SignalP"/>
    </source>
</evidence>
<reference evidence="3" key="2">
    <citation type="submission" date="2020-09" db="EMBL/GenBank/DDBJ databases">
        <authorList>
            <person name="Sun Q."/>
            <person name="Ohkuma M."/>
        </authorList>
    </citation>
    <scope>NUCLEOTIDE SEQUENCE</scope>
    <source>
        <strain evidence="3">JCM 12862</strain>
    </source>
</reference>
<dbReference type="PROSITE" id="PS51257">
    <property type="entry name" value="PROKAR_LIPOPROTEIN"/>
    <property type="match status" value="1"/>
</dbReference>
<dbReference type="InterPro" id="IPR002909">
    <property type="entry name" value="IPT_dom"/>
</dbReference>
<dbReference type="Gene3D" id="2.60.40.10">
    <property type="entry name" value="Immunoglobulins"/>
    <property type="match status" value="2"/>
</dbReference>
<feature type="chain" id="PRO_5035320512" description="IPT/TIG domain-containing protein" evidence="1">
    <location>
        <begin position="28"/>
        <end position="346"/>
    </location>
</feature>
<organism evidence="3 4">
    <name type="scientific">Yeosuana aromativorans</name>
    <dbReference type="NCBI Taxonomy" id="288019"/>
    <lineage>
        <taxon>Bacteria</taxon>
        <taxon>Pseudomonadati</taxon>
        <taxon>Bacteroidota</taxon>
        <taxon>Flavobacteriia</taxon>
        <taxon>Flavobacteriales</taxon>
        <taxon>Flavobacteriaceae</taxon>
        <taxon>Yeosuana</taxon>
    </lineage>
</organism>
<feature type="domain" description="IPT/TIG" evidence="2">
    <location>
        <begin position="145"/>
        <end position="204"/>
    </location>
</feature>
<reference evidence="3" key="1">
    <citation type="journal article" date="2014" name="Int. J. Syst. Evol. Microbiol.">
        <title>Complete genome sequence of Corynebacterium casei LMG S-19264T (=DSM 44701T), isolated from a smear-ripened cheese.</title>
        <authorList>
            <consortium name="US DOE Joint Genome Institute (JGI-PGF)"/>
            <person name="Walter F."/>
            <person name="Albersmeier A."/>
            <person name="Kalinowski J."/>
            <person name="Ruckert C."/>
        </authorList>
    </citation>
    <scope>NUCLEOTIDE SEQUENCE</scope>
    <source>
        <strain evidence="3">JCM 12862</strain>
    </source>
</reference>
<evidence type="ECO:0000259" key="2">
    <source>
        <dbReference type="Pfam" id="PF01833"/>
    </source>
</evidence>
<proteinExistence type="predicted"/>
<keyword evidence="1" id="KW-0732">Signal</keyword>
<keyword evidence="4" id="KW-1185">Reference proteome</keyword>
<dbReference type="InterPro" id="IPR014756">
    <property type="entry name" value="Ig_E-set"/>
</dbReference>
<dbReference type="InterPro" id="IPR013783">
    <property type="entry name" value="Ig-like_fold"/>
</dbReference>
<sequence length="346" mass="38053">MIMKNLKTKNILAFFIMLSIVVGSLSSCSTDDNSSSSFAPPVINSVSRAQEGDLTPTTVGYANNMYIIRGSGFLSLEKVYFNDTDTYFNPTLVTDTAVFVTVDQNTPYENASNELVLVTKGGTVTYPFVVAPPAPQMLRGFNPVNASEGDEITIYGNFFLDPVVTFGSIQAEVVSNTLTEIVVKAPAGSDKQYVTVTTISGSVTSTYALGTALYDDIWYGGFAPPDWNNHVYETNDTAAQGTTYFKKNMGGWDNLQGEWSWDDQIADYAGIRMSLKGPEGSKIKLVFNGNWSDDTAPVITLTSEWKEYYFTWADLLNADHVQNISFQEFTGDGGVYYFDNIGYILK</sequence>
<protein>
    <recommendedName>
        <fullName evidence="2">IPT/TIG domain-containing protein</fullName>
    </recommendedName>
</protein>
<evidence type="ECO:0000313" key="4">
    <source>
        <dbReference type="Proteomes" id="UP000612329"/>
    </source>
</evidence>
<dbReference type="EMBL" id="BMNR01000003">
    <property type="protein sequence ID" value="GGK22375.1"/>
    <property type="molecule type" value="Genomic_DNA"/>
</dbReference>
<dbReference type="Pfam" id="PF01833">
    <property type="entry name" value="TIG"/>
    <property type="match status" value="1"/>
</dbReference>
<gene>
    <name evidence="3" type="ORF">GCM10007962_15680</name>
</gene>
<dbReference type="Proteomes" id="UP000612329">
    <property type="component" value="Unassembled WGS sequence"/>
</dbReference>
<dbReference type="Gene3D" id="2.60.120.430">
    <property type="entry name" value="Galactose-binding lectin"/>
    <property type="match status" value="1"/>
</dbReference>
<evidence type="ECO:0000313" key="3">
    <source>
        <dbReference type="EMBL" id="GGK22375.1"/>
    </source>
</evidence>
<name>A0A8J3FGJ9_9FLAO</name>
<feature type="signal peptide" evidence="1">
    <location>
        <begin position="1"/>
        <end position="27"/>
    </location>
</feature>
<dbReference type="AlphaFoldDB" id="A0A8J3FGJ9"/>
<dbReference type="SUPFAM" id="SSF81296">
    <property type="entry name" value="E set domains"/>
    <property type="match status" value="1"/>
</dbReference>
<comment type="caution">
    <text evidence="3">The sequence shown here is derived from an EMBL/GenBank/DDBJ whole genome shotgun (WGS) entry which is preliminary data.</text>
</comment>
<accession>A0A8J3FGJ9</accession>